<comment type="caution">
    <text evidence="2">The sequence shown here is derived from an EMBL/GenBank/DDBJ whole genome shotgun (WGS) entry which is preliminary data.</text>
</comment>
<dbReference type="Proteomes" id="UP000467700">
    <property type="component" value="Unassembled WGS sequence"/>
</dbReference>
<reference evidence="2 3" key="1">
    <citation type="submission" date="2020-01" db="EMBL/GenBank/DDBJ databases">
        <authorList>
            <person name="Gupta K D."/>
        </authorList>
    </citation>
    <scope>NUCLEOTIDE SEQUENCE [LARGE SCALE GENOMIC DNA]</scope>
</reference>
<evidence type="ECO:0000313" key="2">
    <source>
        <dbReference type="EMBL" id="CAA7265760.1"/>
    </source>
</evidence>
<protein>
    <recommendedName>
        <fullName evidence="1">CHAT domain-containing protein</fullName>
    </recommendedName>
</protein>
<feature type="domain" description="CHAT" evidence="1">
    <location>
        <begin position="93"/>
        <end position="163"/>
    </location>
</feature>
<proteinExistence type="predicted"/>
<evidence type="ECO:0000313" key="3">
    <source>
        <dbReference type="Proteomes" id="UP000467700"/>
    </source>
</evidence>
<evidence type="ECO:0000259" key="1">
    <source>
        <dbReference type="Pfam" id="PF12770"/>
    </source>
</evidence>
<dbReference type="Pfam" id="PF12770">
    <property type="entry name" value="CHAT"/>
    <property type="match status" value="1"/>
</dbReference>
<dbReference type="EMBL" id="CACVBS010000050">
    <property type="protein sequence ID" value="CAA7265760.1"/>
    <property type="molecule type" value="Genomic_DNA"/>
</dbReference>
<dbReference type="InterPro" id="IPR024983">
    <property type="entry name" value="CHAT_dom"/>
</dbReference>
<organism evidence="2 3">
    <name type="scientific">Cyclocybe aegerita</name>
    <name type="common">Black poplar mushroom</name>
    <name type="synonym">Agrocybe aegerita</name>
    <dbReference type="NCBI Taxonomy" id="1973307"/>
    <lineage>
        <taxon>Eukaryota</taxon>
        <taxon>Fungi</taxon>
        <taxon>Dikarya</taxon>
        <taxon>Basidiomycota</taxon>
        <taxon>Agaricomycotina</taxon>
        <taxon>Agaricomycetes</taxon>
        <taxon>Agaricomycetidae</taxon>
        <taxon>Agaricales</taxon>
        <taxon>Agaricineae</taxon>
        <taxon>Bolbitiaceae</taxon>
        <taxon>Cyclocybe</taxon>
    </lineage>
</organism>
<gene>
    <name evidence="2" type="ORF">AAE3_LOCUS8003</name>
</gene>
<dbReference type="OrthoDB" id="9991317at2759"/>
<sequence length="168" mass="18708">MDWGRHPGECPFSCCWYLLQQCHRRKRDGSVVSSYFTSSRALVYSTQRKDKKYLHRKRDANILVAKMGVTEASSASMDIKTLDTPSKAIVLEKPPLYNFIHFACHGVSDPRDPLKSHLLLDDGALTVQEIFYAHSAGPEVVFLSACSTAEGQDARVVDESIHFASASS</sequence>
<dbReference type="AlphaFoldDB" id="A0A8S0WDE6"/>
<keyword evidence="3" id="KW-1185">Reference proteome</keyword>
<accession>A0A8S0WDE6</accession>
<name>A0A8S0WDE6_CYCAE</name>